<name>A0A381NQ33_9ZZZZ</name>
<accession>A0A381NQ33</accession>
<sequence length="28" mass="3466">MRLSYFYQQVDKVYFSYKFNLLNAVVDN</sequence>
<evidence type="ECO:0000313" key="1">
    <source>
        <dbReference type="EMBL" id="SUZ56419.1"/>
    </source>
</evidence>
<gene>
    <name evidence="1" type="ORF">METZ01_LOCUS9273</name>
</gene>
<organism evidence="1">
    <name type="scientific">marine metagenome</name>
    <dbReference type="NCBI Taxonomy" id="408172"/>
    <lineage>
        <taxon>unclassified sequences</taxon>
        <taxon>metagenomes</taxon>
        <taxon>ecological metagenomes</taxon>
    </lineage>
</organism>
<proteinExistence type="predicted"/>
<protein>
    <submittedName>
        <fullName evidence="1">Uncharacterized protein</fullName>
    </submittedName>
</protein>
<dbReference type="EMBL" id="UINC01000499">
    <property type="protein sequence ID" value="SUZ56419.1"/>
    <property type="molecule type" value="Genomic_DNA"/>
</dbReference>
<reference evidence="1" key="1">
    <citation type="submission" date="2018-05" db="EMBL/GenBank/DDBJ databases">
        <authorList>
            <person name="Lanie J.A."/>
            <person name="Ng W.-L."/>
            <person name="Kazmierczak K.M."/>
            <person name="Andrzejewski T.M."/>
            <person name="Davidsen T.M."/>
            <person name="Wayne K.J."/>
            <person name="Tettelin H."/>
            <person name="Glass J.I."/>
            <person name="Rusch D."/>
            <person name="Podicherti R."/>
            <person name="Tsui H.-C.T."/>
            <person name="Winkler M.E."/>
        </authorList>
    </citation>
    <scope>NUCLEOTIDE SEQUENCE</scope>
</reference>
<dbReference type="AlphaFoldDB" id="A0A381NQ33"/>